<feature type="compositionally biased region" description="Gly residues" evidence="17">
    <location>
        <begin position="964"/>
        <end position="977"/>
    </location>
</feature>
<keyword evidence="8 14" id="KW-0040">ANK repeat</keyword>
<dbReference type="InterPro" id="IPR002110">
    <property type="entry name" value="Ankyrin_rpt"/>
</dbReference>
<dbReference type="SUPFAM" id="SSF48403">
    <property type="entry name" value="Ankyrin repeat"/>
    <property type="match status" value="1"/>
</dbReference>
<dbReference type="SUPFAM" id="SSF103657">
    <property type="entry name" value="BAR/IMD domain-like"/>
    <property type="match status" value="2"/>
</dbReference>
<dbReference type="Proteomes" id="UP000515202">
    <property type="component" value="Unplaced"/>
</dbReference>
<reference evidence="21" key="1">
    <citation type="submission" date="2025-08" db="UniProtKB">
        <authorList>
            <consortium name="RefSeq"/>
        </authorList>
    </citation>
    <scope>IDENTIFICATION</scope>
    <source>
        <tissue evidence="21">Kidney</tissue>
    </source>
</reference>
<name>A0A6P6CF03_PTEVA</name>
<dbReference type="InterPro" id="IPR038508">
    <property type="entry name" value="ArfGAP_dom_sf"/>
</dbReference>
<dbReference type="Gene3D" id="1.10.220.150">
    <property type="entry name" value="Arf GTPase activating protein"/>
    <property type="match status" value="1"/>
</dbReference>
<dbReference type="InterPro" id="IPR011993">
    <property type="entry name" value="PH-like_dom_sf"/>
</dbReference>
<dbReference type="InterPro" id="IPR004148">
    <property type="entry name" value="BAR_dom"/>
</dbReference>
<comment type="function">
    <text evidence="12">GTPase-activating protein (GAP) for ADP ribosylation factor 6 (ARF6) required for clathrin-dependent export of proteins from recycling endosomes to trans-Golgi network and cell surface. Required for regulated export of ITGB1 from recycling endosomes to the cell surface and ITGB1-dependent cell migration.</text>
</comment>
<dbReference type="CDD" id="cd08852">
    <property type="entry name" value="ArfGap_ACAP1"/>
    <property type="match status" value="1"/>
</dbReference>
<dbReference type="SMART" id="SM00248">
    <property type="entry name" value="ANK"/>
    <property type="match status" value="3"/>
</dbReference>
<sequence length="1313" mass="144093">MEKQDSLGAAGGLNREFLGGATRGVPGGIRGVEAGAGLPSGVVLSHGSGHPLHSGGVVIRSPGSSWPSGVIAVLGSGPNQHPGEVAGHSLGSGTYPGGFNTPFPGTSISRTSGLGSEGSGVHNSGCSPRSGSTCLHHHKPCEDRPRSILKNSSSTLMHKSPTEEKKKSQHWDEMNIVATYHPVDKDYGFMKVDEPSTPYHRLQDSDENLLAGSSHTVTPEALAERFATVDNFCPKVLQYGDNRSSGSSDNFSKTCERRDSSDFEKRRKAHYNEGKFLKNQKNLPLDNNNSNVGNVSKGSGGRSMVLDPGPRLAERSWAGGLARGVKDEIGLMTRNHIPEAQDSSTFRNLSPASATIPLDKMQRKEYYSKGRYLRSCPHPELEEDMEDEQQNSSTSLNGVSENSIRTEVRLLDHMGSPLQDHKAIENSLRVTVTPLQPDESLWLLWTQEKETRQQKMPRLCPSQRCLEVWGLELLLGHPFPLGKELRTPPRLYPGEDPLLLPHQRPSWGRKCLYLHPHLPGPRDHWPHSSQTEMTVKLDFEECLKDSPRFRASIELVEAEVSELETRLEKLLKLGNGLLESGRHYLAAGRAFIVGICDLARLGPPEPMMVECLDKFTESLSHKLDSHSELLDATQHTLQQQIQTLVKEGLRGFREARRDFWRGAESLEAALTHNAEVPRRRIQEAEEAGAALKTARAGYRGRALDYALQINVIEDKRKFDIMEFVSCSSGKGKVGRILLMESRTEEGKSEGSFLSSSICPPWMPQVLRLVEAQATHFQQGHEELSRLAQYRKELGAQLHQLVLNSAREKRDMEQRHVLLKQKELGGEEPEPSLKAGSGGLVMEGHLFKRASNAFKTWSRRWFTIQSNQLVYQKKYKDPVTVVVDDLRLCTVKLCPDSERRFCFEVVSPSKSCLLQADSERLLQLWISAVQSSIATAFSQAHLDDSPRGPGQGSGHLGMGSAATLGSGGTTKGREPGGVGHVAAQVQSVDGNAQCCDCREPAPEWASINLGVTLCIQCSGIHRSLGVHFSKVRSLTLDSWEPELVKLMCELGNVVINQIYEARVEAMAVKKPGPSCSRQEKEAWIHAKYVEKKFLTKLPEIRGRRGGRGPPRGQPPVPPKPSIKPQPGNFRSKPEPPSDNLGSLHPGALLFRAAGHPPSLPTMADALAHGADVNWVNVGQENATPLIQATAANSLLACEFLLQNGANVNQADSHGRGPLHHATILGHTGLACLFLKRGADLGAQDSEGRDPLTIAMETANADIVTLLRLAKMREAEAAQGQTGDETYLDIFRDFSLMASDDPEKLSRRSHDLHTL</sequence>
<feature type="region of interest" description="Disordered" evidence="17">
    <location>
        <begin position="1098"/>
        <end position="1143"/>
    </location>
</feature>
<feature type="repeat" description="ANK" evidence="14">
    <location>
        <begin position="1212"/>
        <end position="1244"/>
    </location>
</feature>
<feature type="compositionally biased region" description="Pro residues" evidence="17">
    <location>
        <begin position="1110"/>
        <end position="1122"/>
    </location>
</feature>
<dbReference type="SUPFAM" id="SSF50729">
    <property type="entry name" value="PH domain-like"/>
    <property type="match status" value="1"/>
</dbReference>
<evidence type="ECO:0000313" key="21">
    <source>
        <dbReference type="RefSeq" id="XP_023385635.1"/>
    </source>
</evidence>
<dbReference type="PROSITE" id="PS50297">
    <property type="entry name" value="ANK_REP_REGION"/>
    <property type="match status" value="2"/>
</dbReference>
<evidence type="ECO:0000256" key="15">
    <source>
        <dbReference type="PROSITE-ProRule" id="PRU00288"/>
    </source>
</evidence>
<keyword evidence="3 16" id="KW-0479">Metal-binding</keyword>
<comment type="domain">
    <text evidence="16">PH domain binds phospholipids including phosphatidic acid, phosphatidylinositol 3-phosphate, phosphatidylinositol 3,5-bisphosphate (PIP2) and phosphatidylinositol 3,4,5-trisphosphate (PIP3). May mediate protein binding to PIP2 or PIP3 containing membranes.</text>
</comment>
<evidence type="ECO:0000256" key="1">
    <source>
        <dbReference type="ARBA" id="ARBA00004159"/>
    </source>
</evidence>
<keyword evidence="4 16" id="KW-0677">Repeat</keyword>
<dbReference type="PROSITE" id="PS50003">
    <property type="entry name" value="PH_DOMAIN"/>
    <property type="match status" value="1"/>
</dbReference>
<feature type="domain" description="Arf-GAP" evidence="19">
    <location>
        <begin position="978"/>
        <end position="1100"/>
    </location>
</feature>
<gene>
    <name evidence="21" type="primary">ACAP1</name>
</gene>
<dbReference type="FunFam" id="1.25.40.20:FF:000020">
    <property type="entry name" value="Arf-GAP with coiled-coil, ANK repeat and PH domain-containing protein 2"/>
    <property type="match status" value="1"/>
</dbReference>
<keyword evidence="6 15" id="KW-0863">Zinc-finger</keyword>
<keyword evidence="16" id="KW-0343">GTPase activation</keyword>
<comment type="function">
    <text evidence="16">GTPase-activating protein for the ADP ribosylation factor family.</text>
</comment>
<keyword evidence="7 16" id="KW-0862">Zinc</keyword>
<dbReference type="Pfam" id="PF04979">
    <property type="entry name" value="IPP-2"/>
    <property type="match status" value="1"/>
</dbReference>
<dbReference type="InterPro" id="IPR036770">
    <property type="entry name" value="Ankyrin_rpt-contain_sf"/>
</dbReference>
<evidence type="ECO:0000256" key="14">
    <source>
        <dbReference type="PROSITE-ProRule" id="PRU00023"/>
    </source>
</evidence>
<dbReference type="InterPro" id="IPR027267">
    <property type="entry name" value="AH/BAR_dom_sf"/>
</dbReference>
<dbReference type="InterPro" id="IPR007062">
    <property type="entry name" value="PPI-2"/>
</dbReference>
<keyword evidence="9" id="KW-0944">Nitration</keyword>
<feature type="repeat" description="ANK" evidence="14">
    <location>
        <begin position="1179"/>
        <end position="1211"/>
    </location>
</feature>
<keyword evidence="10" id="KW-0472">Membrane</keyword>
<feature type="compositionally biased region" description="Polar residues" evidence="17">
    <location>
        <begin position="242"/>
        <end position="253"/>
    </location>
</feature>
<dbReference type="Gene3D" id="2.30.29.30">
    <property type="entry name" value="Pleckstrin-homology domain (PH domain)/Phosphotyrosine-binding domain (PTB)"/>
    <property type="match status" value="1"/>
</dbReference>
<feature type="domain" description="PH" evidence="18">
    <location>
        <begin position="838"/>
        <end position="933"/>
    </location>
</feature>
<dbReference type="Pfam" id="PF12796">
    <property type="entry name" value="Ank_2"/>
    <property type="match status" value="1"/>
</dbReference>
<dbReference type="CDD" id="cd13250">
    <property type="entry name" value="PH_ACAP"/>
    <property type="match status" value="1"/>
</dbReference>
<feature type="region of interest" description="Disordered" evidence="17">
    <location>
        <begin position="1"/>
        <end position="22"/>
    </location>
</feature>
<comment type="subunit">
    <text evidence="13">Banana-shaped homodimer laterally assembling into tetramers, the tetramers further pack helically onto the membrane. Interacts with GTP-bound ARF6. Interacts with third cytoplasmic loop of SLC2A4/GLUT4. Interacts with CLTC. Interacts with GULP1. Forms a complex with GDP-bound ARF6 and GULP1. Interacts with ITGB1; required for ITGB1 recycling.</text>
</comment>
<feature type="compositionally biased region" description="Basic and acidic residues" evidence="17">
    <location>
        <begin position="254"/>
        <end position="266"/>
    </location>
</feature>
<evidence type="ECO:0000256" key="8">
    <source>
        <dbReference type="ARBA" id="ARBA00023043"/>
    </source>
</evidence>
<dbReference type="PROSITE" id="PS50088">
    <property type="entry name" value="ANK_REPEAT"/>
    <property type="match status" value="2"/>
</dbReference>
<dbReference type="Pfam" id="PF16746">
    <property type="entry name" value="BAR_3"/>
    <property type="match status" value="1"/>
</dbReference>
<dbReference type="PROSITE" id="PS50115">
    <property type="entry name" value="ARFGAP"/>
    <property type="match status" value="1"/>
</dbReference>
<dbReference type="PANTHER" id="PTHR23180:SF197">
    <property type="entry name" value="ARF-GAP WITH COILED-COIL, ANK REPEAT AND PH DOMAIN-CONTAINING PROTEIN 1"/>
    <property type="match status" value="1"/>
</dbReference>
<keyword evidence="5 16" id="KW-0967">Endosome</keyword>
<comment type="subcellular location">
    <subcellularLocation>
        <location evidence="16">Endosome membrane</location>
        <topology evidence="16">Peripheral membrane protein</topology>
    </subcellularLocation>
    <subcellularLocation>
        <location evidence="1">Recycling endosome membrane</location>
        <topology evidence="1">Peripheral membrane protein</topology>
        <orientation evidence="1">Cytoplasmic side</orientation>
    </subcellularLocation>
</comment>
<comment type="similarity">
    <text evidence="2">Belongs to the protein phosphatase inhibitor 2 family.</text>
</comment>
<evidence type="ECO:0000256" key="9">
    <source>
        <dbReference type="ARBA" id="ARBA00023074"/>
    </source>
</evidence>
<evidence type="ECO:0000256" key="2">
    <source>
        <dbReference type="ARBA" id="ARBA00005472"/>
    </source>
</evidence>
<dbReference type="InterPro" id="IPR001164">
    <property type="entry name" value="ArfGAP_dom"/>
</dbReference>
<evidence type="ECO:0000259" key="18">
    <source>
        <dbReference type="PROSITE" id="PS50003"/>
    </source>
</evidence>
<dbReference type="Gene3D" id="6.10.250.1050">
    <property type="match status" value="1"/>
</dbReference>
<dbReference type="SUPFAM" id="SSF57863">
    <property type="entry name" value="ArfGap/RecO-like zinc finger"/>
    <property type="match status" value="1"/>
</dbReference>
<keyword evidence="11" id="KW-0650">Protein phosphatase inhibitor</keyword>
<dbReference type="FunFam" id="1.10.220.150:FF:000007">
    <property type="entry name" value="Arf-GAP with coiled-coil, ANK repeat and PH domain-containing protein 2"/>
    <property type="match status" value="1"/>
</dbReference>
<feature type="compositionally biased region" description="Low complexity" evidence="17">
    <location>
        <begin position="280"/>
        <end position="297"/>
    </location>
</feature>
<comment type="activity regulation">
    <text evidence="16">GAP activity stimulated by phosphatidylinositol 4,5-bisphosphate (PIP2) and phosphatidic acid.</text>
</comment>
<dbReference type="Pfam" id="PF01412">
    <property type="entry name" value="ArfGap"/>
    <property type="match status" value="1"/>
</dbReference>
<evidence type="ECO:0000256" key="7">
    <source>
        <dbReference type="ARBA" id="ARBA00022833"/>
    </source>
</evidence>
<dbReference type="Pfam" id="PF00169">
    <property type="entry name" value="PH"/>
    <property type="match status" value="1"/>
</dbReference>
<evidence type="ECO:0000256" key="12">
    <source>
        <dbReference type="ARBA" id="ARBA00056671"/>
    </source>
</evidence>
<dbReference type="PANTHER" id="PTHR23180">
    <property type="entry name" value="CENTAURIN/ARF"/>
    <property type="match status" value="1"/>
</dbReference>
<dbReference type="SMART" id="SM00105">
    <property type="entry name" value="ArfGap"/>
    <property type="match status" value="1"/>
</dbReference>
<evidence type="ECO:0000256" key="5">
    <source>
        <dbReference type="ARBA" id="ARBA00022753"/>
    </source>
</evidence>
<dbReference type="Gene3D" id="1.20.1270.60">
    <property type="entry name" value="Arfaptin homology (AH) domain/BAR domain"/>
    <property type="match status" value="1"/>
</dbReference>
<dbReference type="GO" id="GO:0009966">
    <property type="term" value="P:regulation of signal transduction"/>
    <property type="evidence" value="ECO:0007669"/>
    <property type="project" value="InterPro"/>
</dbReference>
<feature type="region of interest" description="Disordered" evidence="17">
    <location>
        <begin position="940"/>
        <end position="977"/>
    </location>
</feature>
<dbReference type="GO" id="GO:0008270">
    <property type="term" value="F:zinc ion binding"/>
    <property type="evidence" value="ECO:0007669"/>
    <property type="project" value="UniProtKB-KW"/>
</dbReference>
<dbReference type="GeneID" id="105291198"/>
<organism evidence="20 21">
    <name type="scientific">Pteropus vampyrus</name>
    <name type="common">Large flying fox</name>
    <dbReference type="NCBI Taxonomy" id="132908"/>
    <lineage>
        <taxon>Eukaryota</taxon>
        <taxon>Metazoa</taxon>
        <taxon>Chordata</taxon>
        <taxon>Craniata</taxon>
        <taxon>Vertebrata</taxon>
        <taxon>Euteleostomi</taxon>
        <taxon>Mammalia</taxon>
        <taxon>Eutheria</taxon>
        <taxon>Laurasiatheria</taxon>
        <taxon>Chiroptera</taxon>
        <taxon>Yinpterochiroptera</taxon>
        <taxon>Pteropodoidea</taxon>
        <taxon>Pteropodidae</taxon>
        <taxon>Pteropodinae</taxon>
        <taxon>Pteropus</taxon>
    </lineage>
</organism>
<evidence type="ECO:0000256" key="16">
    <source>
        <dbReference type="RuleBase" id="RU369028"/>
    </source>
</evidence>
<keyword evidence="20" id="KW-1185">Reference proteome</keyword>
<feature type="region of interest" description="Disordered" evidence="17">
    <location>
        <begin position="280"/>
        <end position="308"/>
    </location>
</feature>
<evidence type="ECO:0000256" key="13">
    <source>
        <dbReference type="ARBA" id="ARBA00065055"/>
    </source>
</evidence>
<dbReference type="InterPro" id="IPR001849">
    <property type="entry name" value="PH_domain"/>
</dbReference>
<dbReference type="RefSeq" id="XP_023385635.1">
    <property type="nucleotide sequence ID" value="XM_023529867.1"/>
</dbReference>
<dbReference type="InterPro" id="IPR037278">
    <property type="entry name" value="ARFGAP/RecO"/>
</dbReference>
<dbReference type="GO" id="GO:0055038">
    <property type="term" value="C:recycling endosome membrane"/>
    <property type="evidence" value="ECO:0007669"/>
    <property type="project" value="UniProtKB-SubCell"/>
</dbReference>
<evidence type="ECO:0000313" key="20">
    <source>
        <dbReference type="Proteomes" id="UP000515202"/>
    </source>
</evidence>
<dbReference type="OrthoDB" id="10070851at2759"/>
<dbReference type="GO" id="GO:0004864">
    <property type="term" value="F:protein phosphatase inhibitor activity"/>
    <property type="evidence" value="ECO:0007669"/>
    <property type="project" value="UniProtKB-KW"/>
</dbReference>
<dbReference type="Gene3D" id="1.25.40.20">
    <property type="entry name" value="Ankyrin repeat-containing domain"/>
    <property type="match status" value="1"/>
</dbReference>
<dbReference type="CTD" id="9744"/>
<evidence type="ECO:0000256" key="10">
    <source>
        <dbReference type="ARBA" id="ARBA00023136"/>
    </source>
</evidence>
<evidence type="ECO:0000259" key="19">
    <source>
        <dbReference type="PROSITE" id="PS50115"/>
    </source>
</evidence>
<feature type="region of interest" description="Disordered" evidence="17">
    <location>
        <begin position="242"/>
        <end position="266"/>
    </location>
</feature>
<dbReference type="PRINTS" id="PR00405">
    <property type="entry name" value="REVINTRACTNG"/>
</dbReference>
<evidence type="ECO:0000256" key="4">
    <source>
        <dbReference type="ARBA" id="ARBA00022737"/>
    </source>
</evidence>
<dbReference type="SMART" id="SM00233">
    <property type="entry name" value="PH"/>
    <property type="match status" value="1"/>
</dbReference>
<accession>A0A6P6CF03</accession>
<proteinExistence type="inferred from homology"/>
<protein>
    <recommendedName>
        <fullName evidence="16">Arf-GAP with coiled-coil, ANK repeat and PH domain-containing protein</fullName>
        <shortName evidence="16">Cnt-b</shortName>
    </recommendedName>
    <alternativeName>
        <fullName evidence="16">Centaurin-beta</fullName>
    </alternativeName>
</protein>
<dbReference type="GO" id="GO:0005096">
    <property type="term" value="F:GTPase activator activity"/>
    <property type="evidence" value="ECO:0007669"/>
    <property type="project" value="UniProtKB-KW"/>
</dbReference>
<dbReference type="FunFam" id="1.20.1270.60:FF:000062">
    <property type="entry name" value="Arf-GAP with coiled-coil, ANK repeat and PH domain-containing protein 1"/>
    <property type="match status" value="1"/>
</dbReference>
<evidence type="ECO:0000256" key="6">
    <source>
        <dbReference type="ARBA" id="ARBA00022771"/>
    </source>
</evidence>
<dbReference type="InterPro" id="IPR045258">
    <property type="entry name" value="ACAP1/2/3-like"/>
</dbReference>
<evidence type="ECO:0000256" key="17">
    <source>
        <dbReference type="SAM" id="MobiDB-lite"/>
    </source>
</evidence>
<evidence type="ECO:0000256" key="11">
    <source>
        <dbReference type="ARBA" id="ARBA00023272"/>
    </source>
</evidence>
<comment type="domain">
    <text evidence="16">The BAR domain mediates homodimerization, it can neither bind membrane nor impart curvature, but instead requires the neighboring PH domain to achieve these functions.</text>
</comment>
<evidence type="ECO:0000256" key="3">
    <source>
        <dbReference type="ARBA" id="ARBA00022723"/>
    </source>
</evidence>
<dbReference type="FunFam" id="2.30.29.30:FF:000026">
    <property type="entry name" value="Arf-GAP with coiled-coil, ANK repeat and PH domain-containing protein 2"/>
    <property type="match status" value="1"/>
</dbReference>